<keyword evidence="4 11" id="KW-0812">Transmembrane</keyword>
<evidence type="ECO:0000256" key="2">
    <source>
        <dbReference type="ARBA" id="ARBA00007891"/>
    </source>
</evidence>
<dbReference type="InParanoid" id="A5E5C0"/>
<protein>
    <submittedName>
        <fullName evidence="12">Uncharacterized protein</fullName>
    </submittedName>
</protein>
<dbReference type="GO" id="GO:0015031">
    <property type="term" value="P:protein transport"/>
    <property type="evidence" value="ECO:0007669"/>
    <property type="project" value="UniProtKB-KW"/>
</dbReference>
<evidence type="ECO:0000313" key="12">
    <source>
        <dbReference type="EMBL" id="EDK46628.1"/>
    </source>
</evidence>
<feature type="compositionally biased region" description="Polar residues" evidence="10">
    <location>
        <begin position="1"/>
        <end position="20"/>
    </location>
</feature>
<evidence type="ECO:0000256" key="8">
    <source>
        <dbReference type="ARBA" id="ARBA00022989"/>
    </source>
</evidence>
<evidence type="ECO:0000256" key="3">
    <source>
        <dbReference type="ARBA" id="ARBA00022448"/>
    </source>
</evidence>
<dbReference type="InterPro" id="IPR019150">
    <property type="entry name" value="Vesicle_transport_protein_Use1"/>
</dbReference>
<evidence type="ECO:0000256" key="5">
    <source>
        <dbReference type="ARBA" id="ARBA00022824"/>
    </source>
</evidence>
<keyword evidence="5" id="KW-0256">Endoplasmic reticulum</keyword>
<dbReference type="Proteomes" id="UP000001996">
    <property type="component" value="Unassembled WGS sequence"/>
</dbReference>
<name>A5E5C0_LODEL</name>
<keyword evidence="8 11" id="KW-1133">Transmembrane helix</keyword>
<evidence type="ECO:0000256" key="7">
    <source>
        <dbReference type="ARBA" id="ARBA00022927"/>
    </source>
</evidence>
<dbReference type="GO" id="GO:0005484">
    <property type="term" value="F:SNAP receptor activity"/>
    <property type="evidence" value="ECO:0007669"/>
    <property type="project" value="TreeGrafter"/>
</dbReference>
<dbReference type="OrthoDB" id="4008582at2759"/>
<feature type="region of interest" description="Disordered" evidence="10">
    <location>
        <begin position="1"/>
        <end position="25"/>
    </location>
</feature>
<dbReference type="KEGG" id="lel:PVL30_005539"/>
<keyword evidence="13" id="KW-1185">Reference proteome</keyword>
<evidence type="ECO:0000256" key="1">
    <source>
        <dbReference type="ARBA" id="ARBA00004163"/>
    </source>
</evidence>
<keyword evidence="6" id="KW-0931">ER-Golgi transport</keyword>
<comment type="subcellular location">
    <subcellularLocation>
        <location evidence="1">Endoplasmic reticulum membrane</location>
        <topology evidence="1">Single-pass type IV membrane protein</topology>
    </subcellularLocation>
</comment>
<dbReference type="GO" id="GO:0006890">
    <property type="term" value="P:retrograde vesicle-mediated transport, Golgi to endoplasmic reticulum"/>
    <property type="evidence" value="ECO:0007669"/>
    <property type="project" value="TreeGrafter"/>
</dbReference>
<keyword evidence="3" id="KW-0813">Transport</keyword>
<dbReference type="HOGENOM" id="CLU_1611084_0_0_1"/>
<feature type="transmembrane region" description="Helical" evidence="11">
    <location>
        <begin position="139"/>
        <end position="161"/>
    </location>
</feature>
<evidence type="ECO:0000256" key="9">
    <source>
        <dbReference type="ARBA" id="ARBA00023136"/>
    </source>
</evidence>
<dbReference type="eggNOG" id="ENOG502SZ4C">
    <property type="taxonomic scope" value="Eukaryota"/>
</dbReference>
<evidence type="ECO:0000256" key="6">
    <source>
        <dbReference type="ARBA" id="ARBA00022892"/>
    </source>
</evidence>
<dbReference type="FunCoup" id="A5E5C0">
    <property type="interactions" value="136"/>
</dbReference>
<dbReference type="AlphaFoldDB" id="A5E5C0"/>
<comment type="similarity">
    <text evidence="2">Belongs to the USE1 family.</text>
</comment>
<dbReference type="Pfam" id="PF09753">
    <property type="entry name" value="Use1"/>
    <property type="match status" value="1"/>
</dbReference>
<accession>A5E5C0</accession>
<keyword evidence="7" id="KW-0653">Protein transport</keyword>
<dbReference type="PANTHER" id="PTHR13050">
    <property type="entry name" value="USE1-LIKE PROTEIN"/>
    <property type="match status" value="1"/>
</dbReference>
<dbReference type="GO" id="GO:0005789">
    <property type="term" value="C:endoplasmic reticulum membrane"/>
    <property type="evidence" value="ECO:0007669"/>
    <property type="project" value="UniProtKB-SubCell"/>
</dbReference>
<evidence type="ECO:0000256" key="10">
    <source>
        <dbReference type="SAM" id="MobiDB-lite"/>
    </source>
</evidence>
<evidence type="ECO:0000256" key="4">
    <source>
        <dbReference type="ARBA" id="ARBA00022692"/>
    </source>
</evidence>
<organism evidence="12 13">
    <name type="scientific">Lodderomyces elongisporus (strain ATCC 11503 / CBS 2605 / JCM 1781 / NBRC 1676 / NRRL YB-4239)</name>
    <name type="common">Yeast</name>
    <name type="synonym">Saccharomyces elongisporus</name>
    <dbReference type="NCBI Taxonomy" id="379508"/>
    <lineage>
        <taxon>Eukaryota</taxon>
        <taxon>Fungi</taxon>
        <taxon>Dikarya</taxon>
        <taxon>Ascomycota</taxon>
        <taxon>Saccharomycotina</taxon>
        <taxon>Pichiomycetes</taxon>
        <taxon>Debaryomycetaceae</taxon>
        <taxon>Candida/Lodderomyces clade</taxon>
        <taxon>Lodderomyces</taxon>
    </lineage>
</organism>
<proteinExistence type="inferred from homology"/>
<gene>
    <name evidence="12" type="ORF">LELG_04809</name>
</gene>
<keyword evidence="9 11" id="KW-0472">Membrane</keyword>
<dbReference type="STRING" id="379508.A5E5C0"/>
<reference evidence="12 13" key="1">
    <citation type="journal article" date="2009" name="Nature">
        <title>Evolution of pathogenicity and sexual reproduction in eight Candida genomes.</title>
        <authorList>
            <person name="Butler G."/>
            <person name="Rasmussen M.D."/>
            <person name="Lin M.F."/>
            <person name="Santos M.A."/>
            <person name="Sakthikumar S."/>
            <person name="Munro C.A."/>
            <person name="Rheinbay E."/>
            <person name="Grabherr M."/>
            <person name="Forche A."/>
            <person name="Reedy J.L."/>
            <person name="Agrafioti I."/>
            <person name="Arnaud M.B."/>
            <person name="Bates S."/>
            <person name="Brown A.J."/>
            <person name="Brunke S."/>
            <person name="Costanzo M.C."/>
            <person name="Fitzpatrick D.A."/>
            <person name="de Groot P.W."/>
            <person name="Harris D."/>
            <person name="Hoyer L.L."/>
            <person name="Hube B."/>
            <person name="Klis F.M."/>
            <person name="Kodira C."/>
            <person name="Lennard N."/>
            <person name="Logue M.E."/>
            <person name="Martin R."/>
            <person name="Neiman A.M."/>
            <person name="Nikolaou E."/>
            <person name="Quail M.A."/>
            <person name="Quinn J."/>
            <person name="Santos M.C."/>
            <person name="Schmitzberger F.F."/>
            <person name="Sherlock G."/>
            <person name="Shah P."/>
            <person name="Silverstein K.A."/>
            <person name="Skrzypek M.S."/>
            <person name="Soll D."/>
            <person name="Staggs R."/>
            <person name="Stansfield I."/>
            <person name="Stumpf M.P."/>
            <person name="Sudbery P.E."/>
            <person name="Srikantha T."/>
            <person name="Zeng Q."/>
            <person name="Berman J."/>
            <person name="Berriman M."/>
            <person name="Heitman J."/>
            <person name="Gow N.A."/>
            <person name="Lorenz M.C."/>
            <person name="Birren B.W."/>
            <person name="Kellis M."/>
            <person name="Cuomo C.A."/>
        </authorList>
    </citation>
    <scope>NUCLEOTIDE SEQUENCE [LARGE SCALE GENOMIC DNA]</scope>
    <source>
        <strain evidence="13">ATCC 11503 / BCRC 21390 / CBS 2605 / JCM 1781 / NBRC 1676 / NRRL YB-4239</strain>
    </source>
</reference>
<dbReference type="GeneID" id="5231215"/>
<dbReference type="PANTHER" id="PTHR13050:SF7">
    <property type="entry name" value="VESICLE TRANSPORT PROTEIN USE1"/>
    <property type="match status" value="1"/>
</dbReference>
<dbReference type="EMBL" id="CH981530">
    <property type="protein sequence ID" value="EDK46628.1"/>
    <property type="molecule type" value="Genomic_DNA"/>
</dbReference>
<evidence type="ECO:0000313" key="13">
    <source>
        <dbReference type="Proteomes" id="UP000001996"/>
    </source>
</evidence>
<sequence>MSPSSKTLHQKHLSTSSHRSSIIPEGDNLNELRHRLLSSSSFSNNSKGQSETLAGEDASKLNTYHESIQEDILNELSQLTSSLKTSAMTLSSKILGDDLNILNETNENMVRNSNLFKVIDRNLNDYLENKTGNRISLMFLIKCVVGVVIAFIVMMFFIAIVPRIR</sequence>
<evidence type="ECO:0000256" key="11">
    <source>
        <dbReference type="SAM" id="Phobius"/>
    </source>
</evidence>
<dbReference type="GO" id="GO:0031201">
    <property type="term" value="C:SNARE complex"/>
    <property type="evidence" value="ECO:0007669"/>
    <property type="project" value="TreeGrafter"/>
</dbReference>
<dbReference type="VEuPathDB" id="FungiDB:LELG_04809"/>